<dbReference type="GO" id="GO:0046872">
    <property type="term" value="F:metal ion binding"/>
    <property type="evidence" value="ECO:0007669"/>
    <property type="project" value="UniProtKB-KW"/>
</dbReference>
<name>A0A6J2TYA4_DROLE</name>
<dbReference type="SUPFAM" id="SSF53187">
    <property type="entry name" value="Zn-dependent exopeptidases"/>
    <property type="match status" value="1"/>
</dbReference>
<dbReference type="RefSeq" id="XP_030380575.1">
    <property type="nucleotide sequence ID" value="XM_030524715.1"/>
</dbReference>
<dbReference type="OrthoDB" id="7832001at2759"/>
<organism evidence="4 5">
    <name type="scientific">Drosophila lebanonensis</name>
    <name type="common">Fruit fly</name>
    <name type="synonym">Scaptodrosophila lebanonensis</name>
    <dbReference type="NCBI Taxonomy" id="7225"/>
    <lineage>
        <taxon>Eukaryota</taxon>
        <taxon>Metazoa</taxon>
        <taxon>Ecdysozoa</taxon>
        <taxon>Arthropoda</taxon>
        <taxon>Hexapoda</taxon>
        <taxon>Insecta</taxon>
        <taxon>Pterygota</taxon>
        <taxon>Neoptera</taxon>
        <taxon>Endopterygota</taxon>
        <taxon>Diptera</taxon>
        <taxon>Brachycera</taxon>
        <taxon>Muscomorpha</taxon>
        <taxon>Ephydroidea</taxon>
        <taxon>Drosophilidae</taxon>
        <taxon>Scaptodrosophila</taxon>
    </lineage>
</organism>
<protein>
    <submittedName>
        <fullName evidence="5">Cytosolic non-specific dipeptidase-like</fullName>
    </submittedName>
</protein>
<dbReference type="Gene3D" id="3.40.630.10">
    <property type="entry name" value="Zn peptidases"/>
    <property type="match status" value="1"/>
</dbReference>
<dbReference type="InterPro" id="IPR051458">
    <property type="entry name" value="Cyt/Met_Dipeptidase"/>
</dbReference>
<sequence length="512" mass="57448">MEEVLSILSRRDTLLSKIDIRANSPLKRLFQTVHLKRECYINDLWEIVGYETISTREDRREELQRCVNWLLKRLMGLDVVAFGEPMGLQLMNESFKTIQMPSMIIGVIAKNPGRPTILVYGNVDVEDASMEEGWTTDPFVLTEIDEFLYGRGVALDKGPLLCWLNAIQSYRDAGMRLPVNLVFLIESMAHSNSLGLETVLRQRIGFFREVSCVAICTRRWISNKRPGIIYGSRGLVYYHLEVECANRDLSSCEHGGTLYEALPDLFYLLSTLVDGATTILVEGLTSNYEVDMNVLQCADFNYRQFGRNVDSYLLPHKDSKVNALHSLWAMPHLSIHGIEGANASPDLRFVIPHRVVGKFSVSMAPNQKAALVTEALQKHLGLAWVERGSPNKMSLCEKFVIPSWTGAVDTPEYAAAVRAMHQTYDAMPNYIRDGGSILAPTIFREVLNKNVIVLPIASNDNGGGPINERLSVENYVKGSQMLSAFMWEYGEVGEDTDSEIKVNAICKPKSAK</sequence>
<reference evidence="5" key="1">
    <citation type="submission" date="2025-08" db="UniProtKB">
        <authorList>
            <consortium name="RefSeq"/>
        </authorList>
    </citation>
    <scope>IDENTIFICATION</scope>
    <source>
        <strain evidence="5">11010-0011.00</strain>
        <tissue evidence="5">Whole body</tissue>
    </source>
</reference>
<dbReference type="InterPro" id="IPR002933">
    <property type="entry name" value="Peptidase_M20"/>
</dbReference>
<keyword evidence="1" id="KW-0645">Protease</keyword>
<dbReference type="PANTHER" id="PTHR43270">
    <property type="entry name" value="BETA-ALA-HIS DIPEPTIDASE"/>
    <property type="match status" value="1"/>
</dbReference>
<dbReference type="AlphaFoldDB" id="A0A6J2TYA4"/>
<dbReference type="GO" id="GO:0006508">
    <property type="term" value="P:proteolysis"/>
    <property type="evidence" value="ECO:0007669"/>
    <property type="project" value="UniProtKB-KW"/>
</dbReference>
<keyword evidence="3" id="KW-0378">Hydrolase</keyword>
<evidence type="ECO:0000313" key="5">
    <source>
        <dbReference type="RefSeq" id="XP_030380575.1"/>
    </source>
</evidence>
<accession>A0A6J2TYA4</accession>
<dbReference type="Proteomes" id="UP000504634">
    <property type="component" value="Unplaced"/>
</dbReference>
<dbReference type="PANTHER" id="PTHR43270:SF4">
    <property type="entry name" value="CARNOSINE DIPEPTIDASE 2, ISOFORM A"/>
    <property type="match status" value="1"/>
</dbReference>
<keyword evidence="4" id="KW-1185">Reference proteome</keyword>
<evidence type="ECO:0000256" key="1">
    <source>
        <dbReference type="ARBA" id="ARBA00022670"/>
    </source>
</evidence>
<keyword evidence="2" id="KW-0479">Metal-binding</keyword>
<dbReference type="Pfam" id="PF01546">
    <property type="entry name" value="Peptidase_M20"/>
    <property type="match status" value="1"/>
</dbReference>
<evidence type="ECO:0000256" key="2">
    <source>
        <dbReference type="ARBA" id="ARBA00022723"/>
    </source>
</evidence>
<evidence type="ECO:0000256" key="3">
    <source>
        <dbReference type="ARBA" id="ARBA00022801"/>
    </source>
</evidence>
<dbReference type="GeneID" id="115628553"/>
<proteinExistence type="predicted"/>
<dbReference type="Gene3D" id="3.30.70.360">
    <property type="match status" value="1"/>
</dbReference>
<gene>
    <name evidence="5" type="primary">LOC115628553</name>
</gene>
<dbReference type="GO" id="GO:0008233">
    <property type="term" value="F:peptidase activity"/>
    <property type="evidence" value="ECO:0007669"/>
    <property type="project" value="UniProtKB-KW"/>
</dbReference>
<evidence type="ECO:0000313" key="4">
    <source>
        <dbReference type="Proteomes" id="UP000504634"/>
    </source>
</evidence>